<dbReference type="PROSITE" id="PS50330">
    <property type="entry name" value="UIM"/>
    <property type="match status" value="1"/>
</dbReference>
<dbReference type="PANTHER" id="PTHR31315:SF1">
    <property type="entry name" value="PROTEIN SIP5"/>
    <property type="match status" value="1"/>
</dbReference>
<dbReference type="GO" id="GO:0008270">
    <property type="term" value="F:zinc ion binding"/>
    <property type="evidence" value="ECO:0007669"/>
    <property type="project" value="UniProtKB-KW"/>
</dbReference>
<dbReference type="Gene3D" id="3.30.40.10">
    <property type="entry name" value="Zinc/RING finger domain, C3HC4 (zinc finger)"/>
    <property type="match status" value="1"/>
</dbReference>
<feature type="domain" description="RING-type" evidence="3">
    <location>
        <begin position="89"/>
        <end position="130"/>
    </location>
</feature>
<sequence>MGNNPSQQQQGSSSGGSGNARHGNIRQLLRNTGALGLSKAELDARCKPSGLYPNCQWDDKQIRRLIGDGKLAARLKGEEVRRKETDTECPICFLNYAQVNQTKCCQGSLCTECYLQVRPPKEKVACPFCNSSNLVVTLQQTLSQESIRERQEEEERALAAATKSRDPSAEEQAPGFGSAMDQDENVALMRKRSSSMSDAGSDTDLSSVAMTVDERQRLEAQLRAQQQSPLIQRMQQEEMERAFRNEREYLQQNAGRDRQRSSRGSRRRDWARLIQAFEEGGGIQSMDDLAMLEAAMRMASMDGGAGRRAGVEEEEGGPSPLRRRMLDSRSSRRETGSESSNSFLGGSAIASQLIMRGMSEEDQLAMAIAASLQESAVNQESANAEESSAAENDAQNSESTNTGVAESSAEVTESLDQETGAMNVHRAQTTDGVPDATELLRERADSGPVDLDVSFSESNDDYAGDFPSAAGDVAAVEGSAAISSVNVAAEPTQPNTETGETNLGEVNPEAAPIEPVDTVDININQASVTVEQVSLEREGEATRLEAPPLTVATTGMIIAQTGLPISEVLGGVDSTANPLAVNLATVDTGCDATPEPHVENQEPFTVEKPSNVQDVQEAETCVSSEHRPTEEIKLPDETITPVAANSILPQDSKDKTVETVESGMSSCEA</sequence>
<dbReference type="PROSITE" id="PS50089">
    <property type="entry name" value="ZF_RING_2"/>
    <property type="match status" value="1"/>
</dbReference>
<dbReference type="SUPFAM" id="SSF57850">
    <property type="entry name" value="RING/U-box"/>
    <property type="match status" value="1"/>
</dbReference>
<gene>
    <name evidence="4" type="ORF">ACOF00016_LOCUS18281</name>
</gene>
<organism evidence="4">
    <name type="scientific">Amphora coffeiformis</name>
    <dbReference type="NCBI Taxonomy" id="265554"/>
    <lineage>
        <taxon>Eukaryota</taxon>
        <taxon>Sar</taxon>
        <taxon>Stramenopiles</taxon>
        <taxon>Ochrophyta</taxon>
        <taxon>Bacillariophyta</taxon>
        <taxon>Bacillariophyceae</taxon>
        <taxon>Bacillariophycidae</taxon>
        <taxon>Thalassiophysales</taxon>
        <taxon>Catenulaceae</taxon>
        <taxon>Amphora</taxon>
    </lineage>
</organism>
<evidence type="ECO:0000256" key="2">
    <source>
        <dbReference type="SAM" id="MobiDB-lite"/>
    </source>
</evidence>
<keyword evidence="1" id="KW-0863">Zinc-finger</keyword>
<reference evidence="4" key="1">
    <citation type="submission" date="2021-01" db="EMBL/GenBank/DDBJ databases">
        <authorList>
            <person name="Corre E."/>
            <person name="Pelletier E."/>
            <person name="Niang G."/>
            <person name="Scheremetjew M."/>
            <person name="Finn R."/>
            <person name="Kale V."/>
            <person name="Holt S."/>
            <person name="Cochrane G."/>
            <person name="Meng A."/>
            <person name="Brown T."/>
            <person name="Cohen L."/>
        </authorList>
    </citation>
    <scope>NUCLEOTIDE SEQUENCE</scope>
    <source>
        <strain evidence="4">CCMP127</strain>
    </source>
</reference>
<evidence type="ECO:0000259" key="3">
    <source>
        <dbReference type="PROSITE" id="PS50089"/>
    </source>
</evidence>
<feature type="region of interest" description="Disordered" evidence="2">
    <location>
        <begin position="159"/>
        <end position="178"/>
    </location>
</feature>
<feature type="region of interest" description="Disordered" evidence="2">
    <location>
        <begin position="1"/>
        <end position="23"/>
    </location>
</feature>
<dbReference type="InterPro" id="IPR001841">
    <property type="entry name" value="Znf_RING"/>
</dbReference>
<dbReference type="GO" id="GO:0005737">
    <property type="term" value="C:cytoplasm"/>
    <property type="evidence" value="ECO:0007669"/>
    <property type="project" value="TreeGrafter"/>
</dbReference>
<dbReference type="PANTHER" id="PTHR31315">
    <property type="entry name" value="PROTEIN SIP5"/>
    <property type="match status" value="1"/>
</dbReference>
<feature type="compositionally biased region" description="Low complexity" evidence="2">
    <location>
        <begin position="1"/>
        <end position="12"/>
    </location>
</feature>
<feature type="compositionally biased region" description="Low complexity" evidence="2">
    <location>
        <begin position="377"/>
        <end position="399"/>
    </location>
</feature>
<accession>A0A7S3LG82</accession>
<evidence type="ECO:0000313" key="4">
    <source>
        <dbReference type="EMBL" id="CAE0421644.1"/>
    </source>
</evidence>
<evidence type="ECO:0000256" key="1">
    <source>
        <dbReference type="PROSITE-ProRule" id="PRU00175"/>
    </source>
</evidence>
<feature type="compositionally biased region" description="Polar residues" evidence="2">
    <location>
        <begin position="400"/>
        <end position="411"/>
    </location>
</feature>
<feature type="region of interest" description="Disordered" evidence="2">
    <location>
        <begin position="648"/>
        <end position="669"/>
    </location>
</feature>
<feature type="region of interest" description="Disordered" evidence="2">
    <location>
        <begin position="303"/>
        <end position="344"/>
    </location>
</feature>
<keyword evidence="1" id="KW-0862">Zinc</keyword>
<dbReference type="AlphaFoldDB" id="A0A7S3LG82"/>
<dbReference type="InterPro" id="IPR039301">
    <property type="entry name" value="Sip5/DA2"/>
</dbReference>
<feature type="compositionally biased region" description="Basic and acidic residues" evidence="2">
    <location>
        <begin position="159"/>
        <end position="168"/>
    </location>
</feature>
<protein>
    <recommendedName>
        <fullName evidence="3">RING-type domain-containing protein</fullName>
    </recommendedName>
</protein>
<proteinExistence type="predicted"/>
<name>A0A7S3LG82_9STRA</name>
<dbReference type="InterPro" id="IPR003903">
    <property type="entry name" value="UIM_dom"/>
</dbReference>
<dbReference type="InterPro" id="IPR013083">
    <property type="entry name" value="Znf_RING/FYVE/PHD"/>
</dbReference>
<feature type="region of interest" description="Disordered" evidence="2">
    <location>
        <begin position="377"/>
        <end position="415"/>
    </location>
</feature>
<feature type="compositionally biased region" description="Basic and acidic residues" evidence="2">
    <location>
        <begin position="324"/>
        <end position="336"/>
    </location>
</feature>
<keyword evidence="1" id="KW-0479">Metal-binding</keyword>
<dbReference type="EMBL" id="HBIM01024644">
    <property type="protein sequence ID" value="CAE0421644.1"/>
    <property type="molecule type" value="Transcribed_RNA"/>
</dbReference>